<dbReference type="RefSeq" id="WP_284218748.1">
    <property type="nucleotide sequence ID" value="NZ_BSOT01000009.1"/>
</dbReference>
<comment type="caution">
    <text evidence="12">The sequence shown here is derived from an EMBL/GenBank/DDBJ whole genome shotgun (WGS) entry which is preliminary data.</text>
</comment>
<dbReference type="FunFam" id="3.40.50.2300:FF:000001">
    <property type="entry name" value="DNA-binding response regulator PhoB"/>
    <property type="match status" value="1"/>
</dbReference>
<organism evidence="12 13">
    <name type="scientific">Agaribacter marinus</name>
    <dbReference type="NCBI Taxonomy" id="1431249"/>
    <lineage>
        <taxon>Bacteria</taxon>
        <taxon>Pseudomonadati</taxon>
        <taxon>Pseudomonadota</taxon>
        <taxon>Gammaproteobacteria</taxon>
        <taxon>Alteromonadales</taxon>
        <taxon>Alteromonadaceae</taxon>
        <taxon>Agaribacter</taxon>
    </lineage>
</organism>
<dbReference type="GO" id="GO:0032993">
    <property type="term" value="C:protein-DNA complex"/>
    <property type="evidence" value="ECO:0007669"/>
    <property type="project" value="TreeGrafter"/>
</dbReference>
<reference evidence="12" key="2">
    <citation type="submission" date="2023-01" db="EMBL/GenBank/DDBJ databases">
        <title>Draft genome sequence of Agaribacter marinus strain NBRC 110023.</title>
        <authorList>
            <person name="Sun Q."/>
            <person name="Mori K."/>
        </authorList>
    </citation>
    <scope>NUCLEOTIDE SEQUENCE</scope>
    <source>
        <strain evidence="12">NBRC 110023</strain>
    </source>
</reference>
<evidence type="ECO:0000313" key="12">
    <source>
        <dbReference type="EMBL" id="GLR72330.1"/>
    </source>
</evidence>
<evidence type="ECO:0000256" key="7">
    <source>
        <dbReference type="ARBA" id="ARBA00023163"/>
    </source>
</evidence>
<keyword evidence="6 9" id="KW-0238">DNA-binding</keyword>
<dbReference type="InterPro" id="IPR036388">
    <property type="entry name" value="WH-like_DNA-bd_sf"/>
</dbReference>
<dbReference type="SMART" id="SM00448">
    <property type="entry name" value="REC"/>
    <property type="match status" value="1"/>
</dbReference>
<evidence type="ECO:0000256" key="2">
    <source>
        <dbReference type="ARBA" id="ARBA00022490"/>
    </source>
</evidence>
<dbReference type="GO" id="GO:0005829">
    <property type="term" value="C:cytosol"/>
    <property type="evidence" value="ECO:0007669"/>
    <property type="project" value="TreeGrafter"/>
</dbReference>
<evidence type="ECO:0000256" key="6">
    <source>
        <dbReference type="ARBA" id="ARBA00023125"/>
    </source>
</evidence>
<sequence>MNKILIIDDDADLTDLLSEYLQQQGFSTDVENLPNAGINKLREHSFDILLLDVMMPEIDGFAALAEIRKFSKIPVIMLTARGDDYDKILGLELGADDYLPKPFNHRELVARIKALIRRVDPKGMLADNDVIDLHGLRINVSNQVIQYKDKVVETTGTEFQLLVHLVNHAGRLQSKQVLCEKVLGRKLSPFDRSLDMHISNLRKKIAEYGVKDVIKTVRGNGYMISVS</sequence>
<dbReference type="Pfam" id="PF00072">
    <property type="entry name" value="Response_reg"/>
    <property type="match status" value="1"/>
</dbReference>
<name>A0AA37T1T5_9ALTE</name>
<dbReference type="GO" id="GO:0000156">
    <property type="term" value="F:phosphorelay response regulator activity"/>
    <property type="evidence" value="ECO:0007669"/>
    <property type="project" value="TreeGrafter"/>
</dbReference>
<dbReference type="InterPro" id="IPR039420">
    <property type="entry name" value="WalR-like"/>
</dbReference>
<evidence type="ECO:0000259" key="10">
    <source>
        <dbReference type="PROSITE" id="PS50110"/>
    </source>
</evidence>
<evidence type="ECO:0000256" key="5">
    <source>
        <dbReference type="ARBA" id="ARBA00023015"/>
    </source>
</evidence>
<dbReference type="GO" id="GO:0006355">
    <property type="term" value="P:regulation of DNA-templated transcription"/>
    <property type="evidence" value="ECO:0007669"/>
    <property type="project" value="InterPro"/>
</dbReference>
<comment type="subcellular location">
    <subcellularLocation>
        <location evidence="1">Cytoplasm</location>
    </subcellularLocation>
</comment>
<dbReference type="Pfam" id="PF00486">
    <property type="entry name" value="Trans_reg_C"/>
    <property type="match status" value="1"/>
</dbReference>
<dbReference type="CDD" id="cd00383">
    <property type="entry name" value="trans_reg_C"/>
    <property type="match status" value="1"/>
</dbReference>
<proteinExistence type="predicted"/>
<feature type="domain" description="Response regulatory" evidence="10">
    <location>
        <begin position="3"/>
        <end position="116"/>
    </location>
</feature>
<keyword evidence="2" id="KW-0963">Cytoplasm</keyword>
<dbReference type="Gene3D" id="1.10.10.10">
    <property type="entry name" value="Winged helix-like DNA-binding domain superfamily/Winged helix DNA-binding domain"/>
    <property type="match status" value="1"/>
</dbReference>
<dbReference type="Gene3D" id="6.10.250.690">
    <property type="match status" value="1"/>
</dbReference>
<dbReference type="GO" id="GO:0000976">
    <property type="term" value="F:transcription cis-regulatory region binding"/>
    <property type="evidence" value="ECO:0007669"/>
    <property type="project" value="TreeGrafter"/>
</dbReference>
<evidence type="ECO:0000256" key="3">
    <source>
        <dbReference type="ARBA" id="ARBA00022553"/>
    </source>
</evidence>
<dbReference type="SMART" id="SM00862">
    <property type="entry name" value="Trans_reg_C"/>
    <property type="match status" value="1"/>
</dbReference>
<feature type="modified residue" description="4-aspartylphosphate" evidence="8">
    <location>
        <position position="52"/>
    </location>
</feature>
<feature type="DNA-binding region" description="OmpR/PhoB-type" evidence="9">
    <location>
        <begin position="128"/>
        <end position="226"/>
    </location>
</feature>
<evidence type="ECO:0000256" key="4">
    <source>
        <dbReference type="ARBA" id="ARBA00023012"/>
    </source>
</evidence>
<dbReference type="Proteomes" id="UP001156601">
    <property type="component" value="Unassembled WGS sequence"/>
</dbReference>
<dbReference type="InterPro" id="IPR001867">
    <property type="entry name" value="OmpR/PhoB-type_DNA-bd"/>
</dbReference>
<dbReference type="SUPFAM" id="SSF46894">
    <property type="entry name" value="C-terminal effector domain of the bipartite response regulators"/>
    <property type="match status" value="1"/>
</dbReference>
<gene>
    <name evidence="12" type="ORF">GCM10007852_32380</name>
</gene>
<evidence type="ECO:0000259" key="11">
    <source>
        <dbReference type="PROSITE" id="PS51755"/>
    </source>
</evidence>
<dbReference type="PROSITE" id="PS50110">
    <property type="entry name" value="RESPONSE_REGULATORY"/>
    <property type="match status" value="1"/>
</dbReference>
<accession>A0AA37T1T5</accession>
<keyword evidence="3 8" id="KW-0597">Phosphoprotein</keyword>
<feature type="domain" description="OmpR/PhoB-type" evidence="11">
    <location>
        <begin position="128"/>
        <end position="226"/>
    </location>
</feature>
<dbReference type="SUPFAM" id="SSF52172">
    <property type="entry name" value="CheY-like"/>
    <property type="match status" value="1"/>
</dbReference>
<dbReference type="AlphaFoldDB" id="A0AA37T1T5"/>
<dbReference type="Gene3D" id="3.40.50.2300">
    <property type="match status" value="1"/>
</dbReference>
<protein>
    <submittedName>
        <fullName evidence="12">DNA-binding response regulator</fullName>
    </submittedName>
</protein>
<dbReference type="EMBL" id="BSOT01000009">
    <property type="protein sequence ID" value="GLR72330.1"/>
    <property type="molecule type" value="Genomic_DNA"/>
</dbReference>
<evidence type="ECO:0000256" key="8">
    <source>
        <dbReference type="PROSITE-ProRule" id="PRU00169"/>
    </source>
</evidence>
<dbReference type="PANTHER" id="PTHR48111">
    <property type="entry name" value="REGULATOR OF RPOS"/>
    <property type="match status" value="1"/>
</dbReference>
<keyword evidence="7" id="KW-0804">Transcription</keyword>
<evidence type="ECO:0000256" key="9">
    <source>
        <dbReference type="PROSITE-ProRule" id="PRU01091"/>
    </source>
</evidence>
<dbReference type="InterPro" id="IPR011006">
    <property type="entry name" value="CheY-like_superfamily"/>
</dbReference>
<dbReference type="InterPro" id="IPR016032">
    <property type="entry name" value="Sig_transdc_resp-reg_C-effctor"/>
</dbReference>
<dbReference type="PANTHER" id="PTHR48111:SF39">
    <property type="entry name" value="TRANSCRIPTIONAL REGULATORY PROTEIN CPXR"/>
    <property type="match status" value="1"/>
</dbReference>
<evidence type="ECO:0000313" key="13">
    <source>
        <dbReference type="Proteomes" id="UP001156601"/>
    </source>
</evidence>
<reference evidence="12" key="1">
    <citation type="journal article" date="2014" name="Int. J. Syst. Evol. Microbiol.">
        <title>Complete genome sequence of Corynebacterium casei LMG S-19264T (=DSM 44701T), isolated from a smear-ripened cheese.</title>
        <authorList>
            <consortium name="US DOE Joint Genome Institute (JGI-PGF)"/>
            <person name="Walter F."/>
            <person name="Albersmeier A."/>
            <person name="Kalinowski J."/>
            <person name="Ruckert C."/>
        </authorList>
    </citation>
    <scope>NUCLEOTIDE SEQUENCE</scope>
    <source>
        <strain evidence="12">NBRC 110023</strain>
    </source>
</reference>
<keyword evidence="4" id="KW-0902">Two-component regulatory system</keyword>
<keyword evidence="5" id="KW-0805">Transcription regulation</keyword>
<dbReference type="PROSITE" id="PS51755">
    <property type="entry name" value="OMPR_PHOB"/>
    <property type="match status" value="1"/>
</dbReference>
<keyword evidence="13" id="KW-1185">Reference proteome</keyword>
<evidence type="ECO:0000256" key="1">
    <source>
        <dbReference type="ARBA" id="ARBA00004496"/>
    </source>
</evidence>
<dbReference type="InterPro" id="IPR001789">
    <property type="entry name" value="Sig_transdc_resp-reg_receiver"/>
</dbReference>